<dbReference type="RefSeq" id="WP_133678625.1">
    <property type="nucleotide sequence ID" value="NZ_SNZP01000002.1"/>
</dbReference>
<protein>
    <submittedName>
        <fullName evidence="2">Putative phage protein (TIGR02218 family)</fullName>
    </submittedName>
</protein>
<dbReference type="InterPro" id="IPR011928">
    <property type="entry name" value="Phage_phiJL001_Gp84"/>
</dbReference>
<dbReference type="Pfam" id="PF09931">
    <property type="entry name" value="Phage_phiJL001_Gp84_N"/>
    <property type="match status" value="1"/>
</dbReference>
<keyword evidence="3" id="KW-1185">Reference proteome</keyword>
<organism evidence="2 3">
    <name type="scientific">Paludibacterium purpuratum</name>
    <dbReference type="NCBI Taxonomy" id="1144873"/>
    <lineage>
        <taxon>Bacteria</taxon>
        <taxon>Pseudomonadati</taxon>
        <taxon>Pseudomonadota</taxon>
        <taxon>Betaproteobacteria</taxon>
        <taxon>Neisseriales</taxon>
        <taxon>Chromobacteriaceae</taxon>
        <taxon>Paludibacterium</taxon>
    </lineage>
</organism>
<dbReference type="NCBIfam" id="TIGR02218">
    <property type="entry name" value="phg_TIGR02218"/>
    <property type="match status" value="1"/>
</dbReference>
<dbReference type="EMBL" id="SNZP01000002">
    <property type="protein sequence ID" value="TDR82212.1"/>
    <property type="molecule type" value="Genomic_DNA"/>
</dbReference>
<dbReference type="OrthoDB" id="6872689at2"/>
<reference evidence="2 3" key="1">
    <citation type="submission" date="2019-03" db="EMBL/GenBank/DDBJ databases">
        <title>Genomic Encyclopedia of Type Strains, Phase III (KMG-III): the genomes of soil and plant-associated and newly described type strains.</title>
        <authorList>
            <person name="Whitman W."/>
        </authorList>
    </citation>
    <scope>NUCLEOTIDE SEQUENCE [LARGE SCALE GENOMIC DNA]</scope>
    <source>
        <strain evidence="2 3">CECT 8976</strain>
    </source>
</reference>
<proteinExistence type="predicted"/>
<dbReference type="AlphaFoldDB" id="A0A4R7BDF1"/>
<sequence length="283" mass="29986">MRQASAQLRVLLASNQFLMADLYTFTLISGTVLTYTDADINLKMNGVTYLATDAKIQRKGTKLQTGMTVNSIEIDVYAGVNNLVNGIPMLQAISTGAFDSADVIVQRVFMATWGDTSAGSIILFTGRVSDATATRTSAALTVKSYLDLLNINMPRNLYQASCSNSLYGLGCGVNREAVAVSATAGAGSTASTVKVATSKPDGWFNQGYSLFTGGQNAGLRRTIKVHASGQVLLAAPLPYPVSAGDTMKLYPGCDHTQATCINKFGNGARWRAMPFIPVPETAT</sequence>
<evidence type="ECO:0000313" key="3">
    <source>
        <dbReference type="Proteomes" id="UP000295611"/>
    </source>
</evidence>
<evidence type="ECO:0000259" key="1">
    <source>
        <dbReference type="Pfam" id="PF09356"/>
    </source>
</evidence>
<dbReference type="Proteomes" id="UP000295611">
    <property type="component" value="Unassembled WGS sequence"/>
</dbReference>
<evidence type="ECO:0000313" key="2">
    <source>
        <dbReference type="EMBL" id="TDR82212.1"/>
    </source>
</evidence>
<feature type="domain" description="Bacteriophage phiJL001 Gp84 C-terminal" evidence="1">
    <location>
        <begin position="202"/>
        <end position="278"/>
    </location>
</feature>
<dbReference type="Pfam" id="PF09356">
    <property type="entry name" value="Phage_BR0599"/>
    <property type="match status" value="1"/>
</dbReference>
<dbReference type="InterPro" id="IPR018964">
    <property type="entry name" value="Phage_phiJL001_Gp84_C"/>
</dbReference>
<comment type="caution">
    <text evidence="2">The sequence shown here is derived from an EMBL/GenBank/DDBJ whole genome shotgun (WGS) entry which is preliminary data.</text>
</comment>
<gene>
    <name evidence="2" type="ORF">DFP86_102326</name>
</gene>
<accession>A0A4R7BDF1</accession>
<name>A0A4R7BDF1_9NEIS</name>